<keyword evidence="2" id="KW-1185">Reference proteome</keyword>
<dbReference type="EMBL" id="CM055743">
    <property type="protein sequence ID" value="KAJ8000226.1"/>
    <property type="molecule type" value="Genomic_DNA"/>
</dbReference>
<accession>A0ACC2G9B6</accession>
<comment type="caution">
    <text evidence="1">The sequence shown here is derived from an EMBL/GenBank/DDBJ whole genome shotgun (WGS) entry which is preliminary data.</text>
</comment>
<protein>
    <submittedName>
        <fullName evidence="1">Uncharacterized protein</fullName>
    </submittedName>
</protein>
<evidence type="ECO:0000313" key="1">
    <source>
        <dbReference type="EMBL" id="KAJ8000226.1"/>
    </source>
</evidence>
<proteinExistence type="predicted"/>
<reference evidence="1" key="1">
    <citation type="submission" date="2021-05" db="EMBL/GenBank/DDBJ databases">
        <authorList>
            <person name="Pan Q."/>
            <person name="Jouanno E."/>
            <person name="Zahm M."/>
            <person name="Klopp C."/>
            <person name="Cabau C."/>
            <person name="Louis A."/>
            <person name="Berthelot C."/>
            <person name="Parey E."/>
            <person name="Roest Crollius H."/>
            <person name="Montfort J."/>
            <person name="Robinson-Rechavi M."/>
            <person name="Bouchez O."/>
            <person name="Lampietro C."/>
            <person name="Lopez Roques C."/>
            <person name="Donnadieu C."/>
            <person name="Postlethwait J."/>
            <person name="Bobe J."/>
            <person name="Dillon D."/>
            <person name="Chandos A."/>
            <person name="von Hippel F."/>
            <person name="Guiguen Y."/>
        </authorList>
    </citation>
    <scope>NUCLEOTIDE SEQUENCE</scope>
    <source>
        <tissue evidence="1">Blood</tissue>
    </source>
</reference>
<evidence type="ECO:0000313" key="2">
    <source>
        <dbReference type="Proteomes" id="UP001157502"/>
    </source>
</evidence>
<organism evidence="1 2">
    <name type="scientific">Dallia pectoralis</name>
    <name type="common">Alaska blackfish</name>
    <dbReference type="NCBI Taxonomy" id="75939"/>
    <lineage>
        <taxon>Eukaryota</taxon>
        <taxon>Metazoa</taxon>
        <taxon>Chordata</taxon>
        <taxon>Craniata</taxon>
        <taxon>Vertebrata</taxon>
        <taxon>Euteleostomi</taxon>
        <taxon>Actinopterygii</taxon>
        <taxon>Neopterygii</taxon>
        <taxon>Teleostei</taxon>
        <taxon>Protacanthopterygii</taxon>
        <taxon>Esociformes</taxon>
        <taxon>Umbridae</taxon>
        <taxon>Dallia</taxon>
    </lineage>
</organism>
<name>A0ACC2G9B6_DALPE</name>
<gene>
    <name evidence="1" type="ORF">DPEC_G00202640</name>
</gene>
<sequence>MKRKRVKRDPGGSCVVHGHAPLKTAGVERSTKSAPSDELRVLELRSHARLMVTSPGTVHSFQINRVPMHVSSRATVV</sequence>
<dbReference type="Proteomes" id="UP001157502">
    <property type="component" value="Chromosome 16"/>
</dbReference>